<dbReference type="PATRIC" id="fig|525309.8.peg.860"/>
<protein>
    <recommendedName>
        <fullName evidence="6">Rpn family recombination-promoting nuclease/putative transposase</fullName>
    </recommendedName>
</protein>
<evidence type="ECO:0000256" key="1">
    <source>
        <dbReference type="SAM" id="Coils"/>
    </source>
</evidence>
<dbReference type="RefSeq" id="WP_007123084.1">
    <property type="nucleotide sequence ID" value="NZ_AZDK01000020.1"/>
</dbReference>
<dbReference type="HOGENOM" id="CLU_071023_2_0_9"/>
<dbReference type="Pfam" id="PF12784">
    <property type="entry name" value="PDDEXK_2"/>
    <property type="match status" value="1"/>
</dbReference>
<gene>
    <name evidence="3" type="ORF">FC31_GL000851</name>
    <name evidence="2" type="ORF">HMPREF0494_1537</name>
</gene>
<dbReference type="OrthoDB" id="2284375at2"/>
<dbReference type="InterPro" id="IPR010106">
    <property type="entry name" value="RpnA"/>
</dbReference>
<accession>C8P893</accession>
<evidence type="ECO:0000313" key="3">
    <source>
        <dbReference type="EMBL" id="KRK59248.1"/>
    </source>
</evidence>
<feature type="coiled-coil region" evidence="1">
    <location>
        <begin position="184"/>
        <end position="211"/>
    </location>
</feature>
<reference evidence="2 4" key="1">
    <citation type="submission" date="2009-09" db="EMBL/GenBank/DDBJ databases">
        <authorList>
            <person name="Qin X."/>
            <person name="Bachman B."/>
            <person name="Battles P."/>
            <person name="Bell A."/>
            <person name="Bess C."/>
            <person name="Bickham C."/>
            <person name="Chaboub L."/>
            <person name="Chen D."/>
            <person name="Coyle M."/>
            <person name="Deiros D.R."/>
            <person name="Dinh H."/>
            <person name="Forbes L."/>
            <person name="Fowler G."/>
            <person name="Francisco L."/>
            <person name="Fu Q."/>
            <person name="Gubbala S."/>
            <person name="Hale W."/>
            <person name="Han Y."/>
            <person name="Hemphill L."/>
            <person name="Highlander S.K."/>
            <person name="Hirani K."/>
            <person name="Hogues M."/>
            <person name="Jackson L."/>
            <person name="Jakkamsetti A."/>
            <person name="Javaid M."/>
            <person name="Jiang H."/>
            <person name="Korchina V."/>
            <person name="Kovar C."/>
            <person name="Lara F."/>
            <person name="Lee S."/>
            <person name="Mata R."/>
            <person name="Mathew T."/>
            <person name="Moen C."/>
            <person name="Morales K."/>
            <person name="Munidasa M."/>
            <person name="Nazareth L."/>
            <person name="Ngo R."/>
            <person name="Nguyen L."/>
            <person name="Okwuonu G."/>
            <person name="Ongeri F."/>
            <person name="Patil S."/>
            <person name="Petrosino J."/>
            <person name="Pham C."/>
            <person name="Pham P."/>
            <person name="Pu L.-L."/>
            <person name="Puazo M."/>
            <person name="Raj R."/>
            <person name="Reid J."/>
            <person name="Rouhana J."/>
            <person name="Saada N."/>
            <person name="Shang Y."/>
            <person name="Simmons D."/>
            <person name="Thornton R."/>
            <person name="Warren J."/>
            <person name="Weissenberger G."/>
            <person name="Zhang J."/>
            <person name="Zhang L."/>
            <person name="Zhou C."/>
            <person name="Zhu D."/>
            <person name="Muzny D."/>
            <person name="Worley K."/>
            <person name="Gibbs R."/>
        </authorList>
    </citation>
    <scope>NUCLEOTIDE SEQUENCE [LARGE SCALE GENOMIC DNA]</scope>
    <source>
        <strain evidence="2 4">DSM 16041</strain>
    </source>
</reference>
<dbReference type="EMBL" id="ACLL01000044">
    <property type="protein sequence ID" value="EEW53254.1"/>
    <property type="molecule type" value="Genomic_DNA"/>
</dbReference>
<dbReference type="STRING" id="525309.HMPREF0494_1537"/>
<evidence type="ECO:0000313" key="5">
    <source>
        <dbReference type="Proteomes" id="UP000051883"/>
    </source>
</evidence>
<dbReference type="EMBL" id="AZDK01000020">
    <property type="protein sequence ID" value="KRK59248.1"/>
    <property type="molecule type" value="Genomic_DNA"/>
</dbReference>
<comment type="caution">
    <text evidence="2">The sequence shown here is derived from an EMBL/GenBank/DDBJ whole genome shotgun (WGS) entry which is preliminary data.</text>
</comment>
<keyword evidence="1" id="KW-0175">Coiled coil</keyword>
<dbReference type="eggNOG" id="COG5464">
    <property type="taxonomic scope" value="Bacteria"/>
</dbReference>
<sequence>MDSRAQYLKQLEQQWKNLTITNDIMFGMVMENQKICLELIQRSLPELNIKSISKVIPQRQISGPISSRTIRVDIFVRDDQQRTFAIEIQVANRHNLPFRLRYYQQQIDFDILNVGDSYEKLSDYPTYVIMFCDFDYFGLGWSKYEFENCCINNPELKLNDRRRIVIFNAKATKFHGNMRLKGFLQLMENVVEEKDQLVRDIQAEMKRIREDPIRRHGFMKYELDLMDARSEGHKEGQVEGAIQTLQRLGYSQAQITTEVGKTYGISKAKIIDLMDELGK</sequence>
<reference evidence="3 5" key="2">
    <citation type="journal article" date="2015" name="Genome Announc.">
        <title>Expanding the biotechnology potential of lactobacilli through comparative genomics of 213 strains and associated genera.</title>
        <authorList>
            <person name="Sun Z."/>
            <person name="Harris H.M."/>
            <person name="McCann A."/>
            <person name="Guo C."/>
            <person name="Argimon S."/>
            <person name="Zhang W."/>
            <person name="Yang X."/>
            <person name="Jeffery I.B."/>
            <person name="Cooney J.C."/>
            <person name="Kagawa T.F."/>
            <person name="Liu W."/>
            <person name="Song Y."/>
            <person name="Salvetti E."/>
            <person name="Wrobel A."/>
            <person name="Rasinkangas P."/>
            <person name="Parkhill J."/>
            <person name="Rea M.C."/>
            <person name="O'Sullivan O."/>
            <person name="Ritari J."/>
            <person name="Douillard F.P."/>
            <person name="Paul Ross R."/>
            <person name="Yang R."/>
            <person name="Briner A.E."/>
            <person name="Felis G.E."/>
            <person name="de Vos W.M."/>
            <person name="Barrangou R."/>
            <person name="Klaenhammer T.R."/>
            <person name="Caufield P.W."/>
            <person name="Cui Y."/>
            <person name="Zhang H."/>
            <person name="O'Toole P.W."/>
        </authorList>
    </citation>
    <scope>NUCLEOTIDE SEQUENCE [LARGE SCALE GENOMIC DNA]</scope>
    <source>
        <strain evidence="3 5">DSM 16041</strain>
    </source>
</reference>
<proteinExistence type="predicted"/>
<keyword evidence="5" id="KW-1185">Reference proteome</keyword>
<dbReference type="NCBIfam" id="TIGR01784">
    <property type="entry name" value="T_den_put_tspse"/>
    <property type="match status" value="1"/>
</dbReference>
<name>C8P893_9LACO</name>
<dbReference type="Proteomes" id="UP000051883">
    <property type="component" value="Unassembled WGS sequence"/>
</dbReference>
<evidence type="ECO:0000313" key="2">
    <source>
        <dbReference type="EMBL" id="EEW53254.1"/>
    </source>
</evidence>
<evidence type="ECO:0008006" key="6">
    <source>
        <dbReference type="Google" id="ProtNLM"/>
    </source>
</evidence>
<organism evidence="2 4">
    <name type="scientific">Limosilactobacillus antri DSM 16041</name>
    <dbReference type="NCBI Taxonomy" id="525309"/>
    <lineage>
        <taxon>Bacteria</taxon>
        <taxon>Bacillati</taxon>
        <taxon>Bacillota</taxon>
        <taxon>Bacilli</taxon>
        <taxon>Lactobacillales</taxon>
        <taxon>Lactobacillaceae</taxon>
        <taxon>Limosilactobacillus</taxon>
    </lineage>
</organism>
<evidence type="ECO:0000313" key="4">
    <source>
        <dbReference type="Proteomes" id="UP000003675"/>
    </source>
</evidence>
<dbReference type="AlphaFoldDB" id="C8P893"/>
<dbReference type="Proteomes" id="UP000003675">
    <property type="component" value="Unassembled WGS sequence"/>
</dbReference>